<organism evidence="1 2">
    <name type="scientific">Elysia marginata</name>
    <dbReference type="NCBI Taxonomy" id="1093978"/>
    <lineage>
        <taxon>Eukaryota</taxon>
        <taxon>Metazoa</taxon>
        <taxon>Spiralia</taxon>
        <taxon>Lophotrochozoa</taxon>
        <taxon>Mollusca</taxon>
        <taxon>Gastropoda</taxon>
        <taxon>Heterobranchia</taxon>
        <taxon>Euthyneura</taxon>
        <taxon>Panpulmonata</taxon>
        <taxon>Sacoglossa</taxon>
        <taxon>Placobranchoidea</taxon>
        <taxon>Plakobranchidae</taxon>
        <taxon>Elysia</taxon>
    </lineage>
</organism>
<keyword evidence="2" id="KW-1185">Reference proteome</keyword>
<evidence type="ECO:0000313" key="2">
    <source>
        <dbReference type="Proteomes" id="UP000762676"/>
    </source>
</evidence>
<dbReference type="Proteomes" id="UP000762676">
    <property type="component" value="Unassembled WGS sequence"/>
</dbReference>
<name>A0AAV4HFG3_9GAST</name>
<protein>
    <submittedName>
        <fullName evidence="1">Guanylate cyclase</fullName>
    </submittedName>
</protein>
<dbReference type="AlphaFoldDB" id="A0AAV4HFG3"/>
<gene>
    <name evidence="1" type="ORF">ElyMa_006294800</name>
</gene>
<accession>A0AAV4HFG3</accession>
<reference evidence="1 2" key="1">
    <citation type="journal article" date="2021" name="Elife">
        <title>Chloroplast acquisition without the gene transfer in kleptoplastic sea slugs, Plakobranchus ocellatus.</title>
        <authorList>
            <person name="Maeda T."/>
            <person name="Takahashi S."/>
            <person name="Yoshida T."/>
            <person name="Shimamura S."/>
            <person name="Takaki Y."/>
            <person name="Nagai Y."/>
            <person name="Toyoda A."/>
            <person name="Suzuki Y."/>
            <person name="Arimoto A."/>
            <person name="Ishii H."/>
            <person name="Satoh N."/>
            <person name="Nishiyama T."/>
            <person name="Hasebe M."/>
            <person name="Maruyama T."/>
            <person name="Minagawa J."/>
            <person name="Obokata J."/>
            <person name="Shigenobu S."/>
        </authorList>
    </citation>
    <scope>NUCLEOTIDE SEQUENCE [LARGE SCALE GENOMIC DNA]</scope>
</reference>
<sequence length="94" mass="10393">MTKGPNKVILTAEDLVFVLKKEVSKGSRMTKSRVTLDKDNAPDLIRGSVDPNRSMASIHEMSDFTETARLNVSTRSVPPLDILGLRVRSRGRSP</sequence>
<comment type="caution">
    <text evidence="1">The sequence shown here is derived from an EMBL/GenBank/DDBJ whole genome shotgun (WGS) entry which is preliminary data.</text>
</comment>
<proteinExistence type="predicted"/>
<evidence type="ECO:0000313" key="1">
    <source>
        <dbReference type="EMBL" id="GFR96309.1"/>
    </source>
</evidence>
<dbReference type="EMBL" id="BMAT01012657">
    <property type="protein sequence ID" value="GFR96309.1"/>
    <property type="molecule type" value="Genomic_DNA"/>
</dbReference>